<dbReference type="RefSeq" id="XP_035866778.1">
    <property type="nucleotide sequence ID" value="XM_036010885.1"/>
</dbReference>
<name>A0A7E6CIH7_9CHIR</name>
<feature type="region of interest" description="Disordered" evidence="1">
    <location>
        <begin position="161"/>
        <end position="473"/>
    </location>
</feature>
<dbReference type="AlphaFoldDB" id="A0A7E6CIH7"/>
<evidence type="ECO:0000313" key="2">
    <source>
        <dbReference type="Proteomes" id="UP000504628"/>
    </source>
</evidence>
<sequence>MGARGRGLWGPFSRPPTTLVPWGLGHPQTLPEFRVFITPGWGHPEPAPSLPGGVSVSPGEPVRSMLPHEVTKDRPLSWSPSPAQAPPGALPQLHPYGCPTDPGPAPRVRGGCRRRGRLPWVESGCWVGRLSGLLGWGDRQAGVPPPRAQRQEVHLRQPLHSIRGQAAGGPSAPEPGEARSDTAPRWESPGVPAEPTPGCLQELGPTTRSSFGEPGNSEFKNRVLEEERGQAEPTTHRPLPPPSGSPQGRKIPQEVTGPSGLPKYQDSAEGLGWSLNQDRTELQKLLGIEIPQSQREETPQGLGEEAPQGENKEAPPTQTEKANQGQSGEAPQALGQEVSGGLGWETPQGEEKDALQDPKGNCPKCPRKETPQSQEVKDLPSAGGRGWISQAWGVAQGEVPTPPREEGGSWGTRGDFCESLGEQISQSGRREGPGPGGRDVQLTRDKTHGQRQGKALAVGEQRAGQEGALAPLQLQRPLAQPQLSSAGAVMLSALSTPDSEQQERPTALPGHPGLVRNRYGRQDPGGGPGSAEQQMGEAKGPGTDGSERFPGPLEERWGAAEGPKAPKAAWPGPPGKEKASAGLSAAQLKTALQRLLELQGAARRRRWQDREQQRLRVLDRLRIARNRLCRVHPLGPPPSPAHIQPQDMEGQQHALREQLEQVHRERTGRLWALGARNTQNFQQLLCPPGAEEPAPGK</sequence>
<proteinExistence type="predicted"/>
<feature type="region of interest" description="Disordered" evidence="1">
    <location>
        <begin position="489"/>
        <end position="583"/>
    </location>
</feature>
<feature type="compositionally biased region" description="Polar residues" evidence="1">
    <location>
        <begin position="316"/>
        <end position="329"/>
    </location>
</feature>
<accession>A0A7E6CIH7</accession>
<protein>
    <submittedName>
        <fullName evidence="3">Retinitis pigmentosa 1-like 1 protein</fullName>
    </submittedName>
</protein>
<feature type="compositionally biased region" description="Basic and acidic residues" evidence="1">
    <location>
        <begin position="366"/>
        <end position="378"/>
    </location>
</feature>
<dbReference type="GeneID" id="118497174"/>
<evidence type="ECO:0000313" key="3">
    <source>
        <dbReference type="RefSeq" id="XP_035866778.1"/>
    </source>
</evidence>
<reference evidence="3" key="1">
    <citation type="submission" date="2025-08" db="UniProtKB">
        <authorList>
            <consortium name="RefSeq"/>
        </authorList>
    </citation>
    <scope>IDENTIFICATION</scope>
    <source>
        <tissue evidence="3">Muscle</tissue>
    </source>
</reference>
<feature type="compositionally biased region" description="Low complexity" evidence="1">
    <location>
        <begin position="559"/>
        <end position="570"/>
    </location>
</feature>
<feature type="compositionally biased region" description="Basic and acidic residues" evidence="1">
    <location>
        <begin position="219"/>
        <end position="230"/>
    </location>
</feature>
<dbReference type="KEGG" id="pdic:118497174"/>
<dbReference type="Proteomes" id="UP000504628">
    <property type="component" value="Chromosome 10"/>
</dbReference>
<evidence type="ECO:0000256" key="1">
    <source>
        <dbReference type="SAM" id="MobiDB-lite"/>
    </source>
</evidence>
<feature type="region of interest" description="Disordered" evidence="1">
    <location>
        <begin position="72"/>
        <end position="110"/>
    </location>
</feature>
<keyword evidence="2" id="KW-1185">Reference proteome</keyword>
<dbReference type="OrthoDB" id="9717648at2759"/>
<organism evidence="2 3">
    <name type="scientific">Phyllostomus discolor</name>
    <name type="common">pale spear-nosed bat</name>
    <dbReference type="NCBI Taxonomy" id="89673"/>
    <lineage>
        <taxon>Eukaryota</taxon>
        <taxon>Metazoa</taxon>
        <taxon>Chordata</taxon>
        <taxon>Craniata</taxon>
        <taxon>Vertebrata</taxon>
        <taxon>Euteleostomi</taxon>
        <taxon>Mammalia</taxon>
        <taxon>Eutheria</taxon>
        <taxon>Laurasiatheria</taxon>
        <taxon>Chiroptera</taxon>
        <taxon>Yangochiroptera</taxon>
        <taxon>Phyllostomidae</taxon>
        <taxon>Phyllostominae</taxon>
        <taxon>Phyllostomus</taxon>
    </lineage>
</organism>
<dbReference type="InParanoid" id="A0A7E6CIH7"/>
<gene>
    <name evidence="3" type="primary">LOC118497174</name>
</gene>